<dbReference type="AlphaFoldDB" id="A0A6D2L9R4"/>
<evidence type="ECO:0008006" key="5">
    <source>
        <dbReference type="Google" id="ProtNLM"/>
    </source>
</evidence>
<proteinExistence type="predicted"/>
<dbReference type="EMBL" id="CACVBM020001208">
    <property type="protein sequence ID" value="CAA7039350.1"/>
    <property type="molecule type" value="Genomic_DNA"/>
</dbReference>
<keyword evidence="4" id="KW-1185">Reference proteome</keyword>
<evidence type="ECO:0000313" key="2">
    <source>
        <dbReference type="EMBL" id="CAA7039350.1"/>
    </source>
</evidence>
<keyword evidence="1" id="KW-0812">Transmembrane</keyword>
<dbReference type="EMBL" id="CACVBM020001851">
    <property type="protein sequence ID" value="CAA7061114.1"/>
    <property type="molecule type" value="Genomic_DNA"/>
</dbReference>
<protein>
    <recommendedName>
        <fullName evidence="5">Late embryogenesis abundant protein LEA-2 subgroup domain-containing protein</fullName>
    </recommendedName>
</protein>
<dbReference type="OrthoDB" id="1068976at2759"/>
<gene>
    <name evidence="2" type="ORF">MERR_LOCUS26585</name>
    <name evidence="3" type="ORF">MERR_LOCUS48350</name>
</gene>
<accession>A0A6D2L9R4</accession>
<evidence type="ECO:0000313" key="3">
    <source>
        <dbReference type="EMBL" id="CAA7061114.1"/>
    </source>
</evidence>
<evidence type="ECO:0000256" key="1">
    <source>
        <dbReference type="SAM" id="Phobius"/>
    </source>
</evidence>
<feature type="transmembrane region" description="Helical" evidence="1">
    <location>
        <begin position="47"/>
        <end position="67"/>
    </location>
</feature>
<keyword evidence="1" id="KW-1133">Transmembrane helix</keyword>
<evidence type="ECO:0000313" key="4">
    <source>
        <dbReference type="Proteomes" id="UP000467841"/>
    </source>
</evidence>
<dbReference type="Proteomes" id="UP000467841">
    <property type="component" value="Unassembled WGS sequence"/>
</dbReference>
<keyword evidence="1" id="KW-0472">Membrane</keyword>
<name>A0A6D2L9R4_9BRAS</name>
<reference evidence="3 4" key="1">
    <citation type="submission" date="2020-01" db="EMBL/GenBank/DDBJ databases">
        <authorList>
            <person name="Mishra B."/>
        </authorList>
    </citation>
    <scope>NUCLEOTIDE SEQUENCE [LARGE SCALE GENOMIC DNA]</scope>
</reference>
<organism evidence="3 4">
    <name type="scientific">Microthlaspi erraticum</name>
    <dbReference type="NCBI Taxonomy" id="1685480"/>
    <lineage>
        <taxon>Eukaryota</taxon>
        <taxon>Viridiplantae</taxon>
        <taxon>Streptophyta</taxon>
        <taxon>Embryophyta</taxon>
        <taxon>Tracheophyta</taxon>
        <taxon>Spermatophyta</taxon>
        <taxon>Magnoliopsida</taxon>
        <taxon>eudicotyledons</taxon>
        <taxon>Gunneridae</taxon>
        <taxon>Pentapetalae</taxon>
        <taxon>rosids</taxon>
        <taxon>malvids</taxon>
        <taxon>Brassicales</taxon>
        <taxon>Brassicaceae</taxon>
        <taxon>Coluteocarpeae</taxon>
        <taxon>Microthlaspi</taxon>
    </lineage>
</organism>
<sequence length="207" mass="22957">MSGFPTPPSSATDPPPTSQWWNQLYLLIFRHNERTEEEKRSITKPMVLGYGAAFSFIAIFFLILNVANRLIPCNVSFSVESISASPSSATWHVDFLVTSPTSMCPVYYDVDGVYAKLGSLTTTVLNTTHEGLSRGHTKFSVDLATEGNQSHVAAAFPSVLDVKLSAKKKKLLLVDDYGHFDIRCQILNPGYEKTKCHSSFKKLKQCC</sequence>